<dbReference type="AlphaFoldDB" id="A0A2T4ANN2"/>
<reference evidence="1 2" key="1">
    <citation type="submission" date="2016-07" db="EMBL/GenBank/DDBJ databases">
        <title>Multiple horizontal gene transfer events from other fungi enriched the ability of initially mycotrophic Trichoderma (Ascomycota) to feed on dead plant biomass.</title>
        <authorList>
            <consortium name="DOE Joint Genome Institute"/>
            <person name="Aerts A."/>
            <person name="Atanasova L."/>
            <person name="Chenthamara K."/>
            <person name="Zhang J."/>
            <person name="Grujic M."/>
            <person name="Henrissat B."/>
            <person name="Kuo A."/>
            <person name="Salamov A."/>
            <person name="Lipzen A."/>
            <person name="Labutti K."/>
            <person name="Barry K."/>
            <person name="Miao Y."/>
            <person name="Rahimi M.J."/>
            <person name="Shen Q."/>
            <person name="Grigoriev I.V."/>
            <person name="Kubicek C.P."/>
            <person name="Druzhinina I.S."/>
        </authorList>
    </citation>
    <scope>NUCLEOTIDE SEQUENCE [LARGE SCALE GENOMIC DNA]</scope>
    <source>
        <strain evidence="1 2">CBS 226.95</strain>
    </source>
</reference>
<sequence length="150" mass="16965">MYTTDSLDHAESHTVLPAWPQACTRTGNLRRENKIHGKSHASLQCCYKLRKSIKSRETKISWASEAHHPEDPLVKVLHLLHSKLILYCASGDKGPGRPRKRMPLGLFPLVDVARLCSWRAVISPPCLGVKYYQSLSNLKSKDRVVIELLI</sequence>
<proteinExistence type="predicted"/>
<keyword evidence="2" id="KW-1185">Reference proteome</keyword>
<evidence type="ECO:0000313" key="1">
    <source>
        <dbReference type="EMBL" id="PTB58683.1"/>
    </source>
</evidence>
<evidence type="ECO:0000313" key="2">
    <source>
        <dbReference type="Proteomes" id="UP000241690"/>
    </source>
</evidence>
<accession>A0A2T4ANN2</accession>
<dbReference type="RefSeq" id="XP_024778360.1">
    <property type="nucleotide sequence ID" value="XM_024914034.1"/>
</dbReference>
<gene>
    <name evidence="1" type="ORF">M431DRAFT_283866</name>
</gene>
<dbReference type="GeneID" id="36622599"/>
<protein>
    <submittedName>
        <fullName evidence="1">Uncharacterized protein</fullName>
    </submittedName>
</protein>
<dbReference type="EMBL" id="KZ679676">
    <property type="protein sequence ID" value="PTB58683.1"/>
    <property type="molecule type" value="Genomic_DNA"/>
</dbReference>
<organism evidence="1 2">
    <name type="scientific">Trichoderma harzianum CBS 226.95</name>
    <dbReference type="NCBI Taxonomy" id="983964"/>
    <lineage>
        <taxon>Eukaryota</taxon>
        <taxon>Fungi</taxon>
        <taxon>Dikarya</taxon>
        <taxon>Ascomycota</taxon>
        <taxon>Pezizomycotina</taxon>
        <taxon>Sordariomycetes</taxon>
        <taxon>Hypocreomycetidae</taxon>
        <taxon>Hypocreales</taxon>
        <taxon>Hypocreaceae</taxon>
        <taxon>Trichoderma</taxon>
    </lineage>
</organism>
<dbReference type="Proteomes" id="UP000241690">
    <property type="component" value="Unassembled WGS sequence"/>
</dbReference>
<name>A0A2T4ANN2_TRIHA</name>